<feature type="transmembrane region" description="Helical" evidence="2">
    <location>
        <begin position="31"/>
        <end position="50"/>
    </location>
</feature>
<dbReference type="Proteomes" id="UP001494902">
    <property type="component" value="Unassembled WGS sequence"/>
</dbReference>
<evidence type="ECO:0000256" key="1">
    <source>
        <dbReference type="SAM" id="MobiDB-lite"/>
    </source>
</evidence>
<feature type="region of interest" description="Disordered" evidence="1">
    <location>
        <begin position="1"/>
        <end position="24"/>
    </location>
</feature>
<keyword evidence="2" id="KW-1133">Transmembrane helix</keyword>
<protein>
    <submittedName>
        <fullName evidence="3">DUF3180 domain-containing protein</fullName>
    </submittedName>
</protein>
<evidence type="ECO:0000313" key="4">
    <source>
        <dbReference type="Proteomes" id="UP001494902"/>
    </source>
</evidence>
<accession>A0ABV1KCH0</accession>
<evidence type="ECO:0000313" key="3">
    <source>
        <dbReference type="EMBL" id="MEQ3551994.1"/>
    </source>
</evidence>
<feature type="transmembrane region" description="Helical" evidence="2">
    <location>
        <begin position="56"/>
        <end position="78"/>
    </location>
</feature>
<dbReference type="RefSeq" id="WP_349299067.1">
    <property type="nucleotide sequence ID" value="NZ_JBEDNQ010000006.1"/>
</dbReference>
<keyword evidence="2" id="KW-0472">Membrane</keyword>
<feature type="compositionally biased region" description="Gly residues" evidence="1">
    <location>
        <begin position="1"/>
        <end position="11"/>
    </location>
</feature>
<feature type="transmembrane region" description="Helical" evidence="2">
    <location>
        <begin position="139"/>
        <end position="158"/>
    </location>
</feature>
<name>A0ABV1KCH0_9PSEU</name>
<dbReference type="Pfam" id="PF11377">
    <property type="entry name" value="DUF3180"/>
    <property type="match status" value="1"/>
</dbReference>
<dbReference type="EMBL" id="JBEDNQ010000006">
    <property type="protein sequence ID" value="MEQ3551994.1"/>
    <property type="molecule type" value="Genomic_DNA"/>
</dbReference>
<dbReference type="InterPro" id="IPR021517">
    <property type="entry name" value="DUF3180"/>
</dbReference>
<organism evidence="3 4">
    <name type="scientific">Pseudonocardia nematodicida</name>
    <dbReference type="NCBI Taxonomy" id="1206997"/>
    <lineage>
        <taxon>Bacteria</taxon>
        <taxon>Bacillati</taxon>
        <taxon>Actinomycetota</taxon>
        <taxon>Actinomycetes</taxon>
        <taxon>Pseudonocardiales</taxon>
        <taxon>Pseudonocardiaceae</taxon>
        <taxon>Pseudonocardia</taxon>
    </lineage>
</organism>
<keyword evidence="4" id="KW-1185">Reference proteome</keyword>
<proteinExistence type="predicted"/>
<gene>
    <name evidence="3" type="ORF">WIS52_16090</name>
</gene>
<evidence type="ECO:0000256" key="2">
    <source>
        <dbReference type="SAM" id="Phobius"/>
    </source>
</evidence>
<sequence length="179" mass="18146">MTAAGPGGSGRRPGPEEEPQPTVRPTRYRDLAAIVIVATLLGNILVQLTYSSLPSLPVASGVTVGVLAVAEIVGGFVLRRRIERRDGALPVPPLVAARAVLVAKASSVGGAVIAGLWAGVLVHTLPMASVVVAAFRDSIVAGIGLGCAFLLVGAGLWLEHCCRAPDDPDDTDGGVRSGG</sequence>
<comment type="caution">
    <text evidence="3">The sequence shown here is derived from an EMBL/GenBank/DDBJ whole genome shotgun (WGS) entry which is preliminary data.</text>
</comment>
<keyword evidence="2" id="KW-0812">Transmembrane</keyword>
<reference evidence="3 4" key="1">
    <citation type="submission" date="2024-03" db="EMBL/GenBank/DDBJ databases">
        <title>Draft genome sequence of Pseudonocardia nematodicida JCM 31783.</title>
        <authorList>
            <person name="Butdee W."/>
            <person name="Duangmal K."/>
        </authorList>
    </citation>
    <scope>NUCLEOTIDE SEQUENCE [LARGE SCALE GENOMIC DNA]</scope>
    <source>
        <strain evidence="3 4">JCM 31783</strain>
    </source>
</reference>